<comment type="caution">
    <text evidence="1">The sequence shown here is derived from an EMBL/GenBank/DDBJ whole genome shotgun (WGS) entry which is preliminary data.</text>
</comment>
<protein>
    <recommendedName>
        <fullName evidence="3">Ubiquitin-like protease family profile domain-containing protein</fullName>
    </recommendedName>
</protein>
<gene>
    <name evidence="1" type="ORF">F444_17412</name>
</gene>
<dbReference type="SUPFAM" id="SSF54001">
    <property type="entry name" value="Cysteine proteinases"/>
    <property type="match status" value="1"/>
</dbReference>
<proteinExistence type="predicted"/>
<accession>A0A080ZF42</accession>
<dbReference type="Gene3D" id="3.40.395.10">
    <property type="entry name" value="Adenoviral Proteinase, Chain A"/>
    <property type="match status" value="1"/>
</dbReference>
<name>A0A080ZF42_PHYNI</name>
<dbReference type="Proteomes" id="UP000028582">
    <property type="component" value="Unassembled WGS sequence"/>
</dbReference>
<sequence>MMNLDEGKVAIYNSSSSSYLISVCSVAQVLISLLPNDARPRPRVQTYEPGLEVQVDSYNCGVYVLLAFEISCGAQLLGHLDKKTLQYLRYRYLCMCMD</sequence>
<evidence type="ECO:0008006" key="3">
    <source>
        <dbReference type="Google" id="ProtNLM"/>
    </source>
</evidence>
<dbReference type="InterPro" id="IPR038765">
    <property type="entry name" value="Papain-like_cys_pep_sf"/>
</dbReference>
<organism evidence="1 2">
    <name type="scientific">Phytophthora nicotianae P1976</name>
    <dbReference type="NCBI Taxonomy" id="1317066"/>
    <lineage>
        <taxon>Eukaryota</taxon>
        <taxon>Sar</taxon>
        <taxon>Stramenopiles</taxon>
        <taxon>Oomycota</taxon>
        <taxon>Peronosporomycetes</taxon>
        <taxon>Peronosporales</taxon>
        <taxon>Peronosporaceae</taxon>
        <taxon>Phytophthora</taxon>
    </lineage>
</organism>
<reference evidence="1 2" key="1">
    <citation type="submission" date="2013-11" db="EMBL/GenBank/DDBJ databases">
        <title>The Genome Sequence of Phytophthora parasitica P1976.</title>
        <authorList>
            <consortium name="The Broad Institute Genomics Platform"/>
            <person name="Russ C."/>
            <person name="Tyler B."/>
            <person name="Panabieres F."/>
            <person name="Shan W."/>
            <person name="Tripathy S."/>
            <person name="Grunwald N."/>
            <person name="Machado M."/>
            <person name="Johnson C.S."/>
            <person name="Walker B."/>
            <person name="Young S."/>
            <person name="Zeng Q."/>
            <person name="Gargeya S."/>
            <person name="Fitzgerald M."/>
            <person name="Haas B."/>
            <person name="Abouelleil A."/>
            <person name="Allen A.W."/>
            <person name="Alvarado L."/>
            <person name="Arachchi H.M."/>
            <person name="Berlin A.M."/>
            <person name="Chapman S.B."/>
            <person name="Gainer-Dewar J."/>
            <person name="Goldberg J."/>
            <person name="Griggs A."/>
            <person name="Gujja S."/>
            <person name="Hansen M."/>
            <person name="Howarth C."/>
            <person name="Imamovic A."/>
            <person name="Ireland A."/>
            <person name="Larimer J."/>
            <person name="McCowan C."/>
            <person name="Murphy C."/>
            <person name="Pearson M."/>
            <person name="Poon T.W."/>
            <person name="Priest M."/>
            <person name="Roberts A."/>
            <person name="Saif S."/>
            <person name="Shea T."/>
            <person name="Sisk P."/>
            <person name="Sykes S."/>
            <person name="Wortman J."/>
            <person name="Nusbaum C."/>
            <person name="Birren B."/>
        </authorList>
    </citation>
    <scope>NUCLEOTIDE SEQUENCE [LARGE SCALE GENOMIC DNA]</scope>
    <source>
        <strain evidence="1 2">P1976</strain>
    </source>
</reference>
<dbReference type="AlphaFoldDB" id="A0A080ZF42"/>
<dbReference type="EMBL" id="ANJA01003208">
    <property type="protein sequence ID" value="ETO65253.1"/>
    <property type="molecule type" value="Genomic_DNA"/>
</dbReference>
<dbReference type="OrthoDB" id="94679at2759"/>
<evidence type="ECO:0000313" key="1">
    <source>
        <dbReference type="EMBL" id="ETO65253.1"/>
    </source>
</evidence>
<evidence type="ECO:0000313" key="2">
    <source>
        <dbReference type="Proteomes" id="UP000028582"/>
    </source>
</evidence>